<accession>D1AK36</accession>
<dbReference type="Pfam" id="PF03609">
    <property type="entry name" value="EII-Sor"/>
    <property type="match status" value="1"/>
</dbReference>
<dbReference type="InterPro" id="IPR004700">
    <property type="entry name" value="PTS_IIC_man"/>
</dbReference>
<name>D1AK36_SEBTE</name>
<gene>
    <name evidence="10" type="ordered locus">Sterm_2098</name>
</gene>
<dbReference type="InterPro" id="IPR050303">
    <property type="entry name" value="GatZ_KbaZ_carbometab"/>
</dbReference>
<dbReference type="PANTHER" id="PTHR32502">
    <property type="entry name" value="N-ACETYLGALACTOSAMINE PERMEASE II COMPONENT-RELATED"/>
    <property type="match status" value="1"/>
</dbReference>
<sequence length="264" mass="28747">MLIKAILVAIWAGFCVWDQYGPHLGFRKPLLAGVVTGLILGDLKQGLIIGGTLELMWLGMNNVGAYIPPDVISGSVVGVAIGILTGQGVAAGVAVAIPVAMLIQQVSMFLQTFNITLVHRADKIILSGDYRKIDKLQYIGMGLWFLSRFIPVFLAVYLGTASIEFITNKIPESIFTGLSVASKIIPAVGMAMLLTMMMKKYMWMFLLLGFVIASYFQIPLLGLALLGLVFAGIYDLIITSREKSIKTETSSTITEYDSEEELDL</sequence>
<evidence type="ECO:0000256" key="8">
    <source>
        <dbReference type="ARBA" id="ARBA00023136"/>
    </source>
</evidence>
<evidence type="ECO:0000256" key="7">
    <source>
        <dbReference type="ARBA" id="ARBA00022989"/>
    </source>
</evidence>
<evidence type="ECO:0000256" key="9">
    <source>
        <dbReference type="SAM" id="Phobius"/>
    </source>
</evidence>
<keyword evidence="5" id="KW-0598">Phosphotransferase system</keyword>
<dbReference type="RefSeq" id="WP_012861546.1">
    <property type="nucleotide sequence ID" value="NC_013517.1"/>
</dbReference>
<dbReference type="GO" id="GO:0005886">
    <property type="term" value="C:plasma membrane"/>
    <property type="evidence" value="ECO:0007669"/>
    <property type="project" value="UniProtKB-SubCell"/>
</dbReference>
<evidence type="ECO:0000256" key="4">
    <source>
        <dbReference type="ARBA" id="ARBA00022597"/>
    </source>
</evidence>
<evidence type="ECO:0000256" key="1">
    <source>
        <dbReference type="ARBA" id="ARBA00004651"/>
    </source>
</evidence>
<dbReference type="eggNOG" id="COG3715">
    <property type="taxonomic scope" value="Bacteria"/>
</dbReference>
<keyword evidence="2" id="KW-0813">Transport</keyword>
<feature type="transmembrane region" description="Helical" evidence="9">
    <location>
        <begin position="174"/>
        <end position="194"/>
    </location>
</feature>
<evidence type="ECO:0000313" key="11">
    <source>
        <dbReference type="Proteomes" id="UP000000845"/>
    </source>
</evidence>
<keyword evidence="7 9" id="KW-1133">Transmembrane helix</keyword>
<feature type="transmembrane region" description="Helical" evidence="9">
    <location>
        <begin position="76"/>
        <end position="103"/>
    </location>
</feature>
<evidence type="ECO:0000313" key="10">
    <source>
        <dbReference type="EMBL" id="ACZ08952.1"/>
    </source>
</evidence>
<dbReference type="HOGENOM" id="CLU_069101_1_1_0"/>
<keyword evidence="8 9" id="KW-0472">Membrane</keyword>
<dbReference type="EMBL" id="CP001739">
    <property type="protein sequence ID" value="ACZ08952.1"/>
    <property type="molecule type" value="Genomic_DNA"/>
</dbReference>
<evidence type="ECO:0000256" key="5">
    <source>
        <dbReference type="ARBA" id="ARBA00022683"/>
    </source>
</evidence>
<reference evidence="10 11" key="2">
    <citation type="journal article" date="2010" name="Stand. Genomic Sci.">
        <title>Complete genome sequence of Sebaldella termitidis type strain (NCTC 11300).</title>
        <authorList>
            <person name="Harmon-Smith M."/>
            <person name="Celia L."/>
            <person name="Chertkov O."/>
            <person name="Lapidus A."/>
            <person name="Copeland A."/>
            <person name="Glavina Del Rio T."/>
            <person name="Nolan M."/>
            <person name="Lucas S."/>
            <person name="Tice H."/>
            <person name="Cheng J.F."/>
            <person name="Han C."/>
            <person name="Detter J.C."/>
            <person name="Bruce D."/>
            <person name="Goodwin L."/>
            <person name="Pitluck S."/>
            <person name="Pati A."/>
            <person name="Liolios K."/>
            <person name="Ivanova N."/>
            <person name="Mavromatis K."/>
            <person name="Mikhailova N."/>
            <person name="Chen A."/>
            <person name="Palaniappan K."/>
            <person name="Land M."/>
            <person name="Hauser L."/>
            <person name="Chang Y.J."/>
            <person name="Jeffries C.D."/>
            <person name="Brettin T."/>
            <person name="Goker M."/>
            <person name="Beck B."/>
            <person name="Bristow J."/>
            <person name="Eisen J.A."/>
            <person name="Markowitz V."/>
            <person name="Hugenholtz P."/>
            <person name="Kyrpides N.C."/>
            <person name="Klenk H.P."/>
            <person name="Chen F."/>
        </authorList>
    </citation>
    <scope>NUCLEOTIDE SEQUENCE [LARGE SCALE GENOMIC DNA]</scope>
    <source>
        <strain evidence="11">ATCC 33386 / NCTC 11300</strain>
    </source>
</reference>
<feature type="transmembrane region" description="Helical" evidence="9">
    <location>
        <begin position="201"/>
        <end position="234"/>
    </location>
</feature>
<organism evidence="10 11">
    <name type="scientific">Sebaldella termitidis (strain ATCC 33386 / NCTC 11300)</name>
    <dbReference type="NCBI Taxonomy" id="526218"/>
    <lineage>
        <taxon>Bacteria</taxon>
        <taxon>Fusobacteriati</taxon>
        <taxon>Fusobacteriota</taxon>
        <taxon>Fusobacteriia</taxon>
        <taxon>Fusobacteriales</taxon>
        <taxon>Leptotrichiaceae</taxon>
        <taxon>Sebaldella</taxon>
    </lineage>
</organism>
<keyword evidence="4" id="KW-0762">Sugar transport</keyword>
<comment type="subcellular location">
    <subcellularLocation>
        <location evidence="1">Cell membrane</location>
        <topology evidence="1">Multi-pass membrane protein</topology>
    </subcellularLocation>
</comment>
<keyword evidence="11" id="KW-1185">Reference proteome</keyword>
<protein>
    <submittedName>
        <fullName evidence="10">Phosphotransferase system PTS sorbose-specific IIC subunit</fullName>
    </submittedName>
</protein>
<dbReference type="GO" id="GO:0009401">
    <property type="term" value="P:phosphoenolpyruvate-dependent sugar phosphotransferase system"/>
    <property type="evidence" value="ECO:0007669"/>
    <property type="project" value="UniProtKB-KW"/>
</dbReference>
<dbReference type="Proteomes" id="UP000000845">
    <property type="component" value="Chromosome"/>
</dbReference>
<feature type="transmembrane region" description="Helical" evidence="9">
    <location>
        <begin position="138"/>
        <end position="159"/>
    </location>
</feature>
<dbReference type="STRING" id="526218.Sterm_2098"/>
<dbReference type="PROSITE" id="PS51106">
    <property type="entry name" value="PTS_EIIC_TYPE_4"/>
    <property type="match status" value="1"/>
</dbReference>
<reference evidence="11" key="1">
    <citation type="submission" date="2009-09" db="EMBL/GenBank/DDBJ databases">
        <title>The complete chromosome of Sebaldella termitidis ATCC 33386.</title>
        <authorList>
            <consortium name="US DOE Joint Genome Institute (JGI-PGF)"/>
            <person name="Lucas S."/>
            <person name="Copeland A."/>
            <person name="Lapidus A."/>
            <person name="Glavina del Rio T."/>
            <person name="Dalin E."/>
            <person name="Tice H."/>
            <person name="Bruce D."/>
            <person name="Goodwin L."/>
            <person name="Pitluck S."/>
            <person name="Kyrpides N."/>
            <person name="Mavromatis K."/>
            <person name="Ivanova N."/>
            <person name="Mikhailova N."/>
            <person name="Sims D."/>
            <person name="Meincke L."/>
            <person name="Brettin T."/>
            <person name="Detter J.C."/>
            <person name="Han C."/>
            <person name="Larimer F."/>
            <person name="Land M."/>
            <person name="Hauser L."/>
            <person name="Markowitz V."/>
            <person name="Cheng J.F."/>
            <person name="Hugenholtz P."/>
            <person name="Woyke T."/>
            <person name="Wu D."/>
            <person name="Eisen J.A."/>
        </authorList>
    </citation>
    <scope>NUCLEOTIDE SEQUENCE [LARGE SCALE GENOMIC DNA]</scope>
    <source>
        <strain evidence="11">ATCC 33386 / NCTC 11300</strain>
    </source>
</reference>
<keyword evidence="3" id="KW-1003">Cell membrane</keyword>
<evidence type="ECO:0000256" key="3">
    <source>
        <dbReference type="ARBA" id="ARBA00022475"/>
    </source>
</evidence>
<dbReference type="KEGG" id="str:Sterm_2098"/>
<evidence type="ECO:0000256" key="2">
    <source>
        <dbReference type="ARBA" id="ARBA00022448"/>
    </source>
</evidence>
<dbReference type="PANTHER" id="PTHR32502:SF8">
    <property type="entry name" value="N-ACETYLGALACTOSAMINE PERMEASE IIC COMPONENT 1"/>
    <property type="match status" value="1"/>
</dbReference>
<proteinExistence type="predicted"/>
<keyword evidence="6 9" id="KW-0812">Transmembrane</keyword>
<evidence type="ECO:0000256" key="6">
    <source>
        <dbReference type="ARBA" id="ARBA00022692"/>
    </source>
</evidence>
<dbReference type="AlphaFoldDB" id="D1AK36"/>